<dbReference type="EMBL" id="UINC01228711">
    <property type="protein sequence ID" value="SVE60136.1"/>
    <property type="molecule type" value="Genomic_DNA"/>
</dbReference>
<evidence type="ECO:0000256" key="2">
    <source>
        <dbReference type="ARBA" id="ARBA00022840"/>
    </source>
</evidence>
<dbReference type="CDD" id="cd02022">
    <property type="entry name" value="DPCK"/>
    <property type="match status" value="1"/>
</dbReference>
<dbReference type="SUPFAM" id="SSF52540">
    <property type="entry name" value="P-loop containing nucleoside triphosphate hydrolases"/>
    <property type="match status" value="1"/>
</dbReference>
<dbReference type="Gene3D" id="3.40.50.300">
    <property type="entry name" value="P-loop containing nucleotide triphosphate hydrolases"/>
    <property type="match status" value="1"/>
</dbReference>
<dbReference type="Pfam" id="PF01121">
    <property type="entry name" value="CoaE"/>
    <property type="match status" value="1"/>
</dbReference>
<sequence>YQEAKLLLSNSKNIQNEIISEFGSNILDKKNRIDRIKLARISFQDKAQQNKLNSIVHPHLFRKINESFKMIAKQDVFPVFIVDGALIFESGFHKQLDHTIAITAHIKLRITRVLKKGRLTRKDILKRMKLQWSDDKKIKLADFSIQNSGTEKELWKQVSAIYAELV</sequence>
<dbReference type="InterPro" id="IPR001977">
    <property type="entry name" value="Depp_CoAkinase"/>
</dbReference>
<accession>A0A383ETA1</accession>
<dbReference type="GO" id="GO:0005524">
    <property type="term" value="F:ATP binding"/>
    <property type="evidence" value="ECO:0007669"/>
    <property type="project" value="UniProtKB-KW"/>
</dbReference>
<dbReference type="GO" id="GO:0004140">
    <property type="term" value="F:dephospho-CoA kinase activity"/>
    <property type="evidence" value="ECO:0007669"/>
    <property type="project" value="InterPro"/>
</dbReference>
<reference evidence="3" key="1">
    <citation type="submission" date="2018-05" db="EMBL/GenBank/DDBJ databases">
        <authorList>
            <person name="Lanie J.A."/>
            <person name="Ng W.-L."/>
            <person name="Kazmierczak K.M."/>
            <person name="Andrzejewski T.M."/>
            <person name="Davidsen T.M."/>
            <person name="Wayne K.J."/>
            <person name="Tettelin H."/>
            <person name="Glass J.I."/>
            <person name="Rusch D."/>
            <person name="Podicherti R."/>
            <person name="Tsui H.-C.T."/>
            <person name="Winkler M.E."/>
        </authorList>
    </citation>
    <scope>NUCLEOTIDE SEQUENCE</scope>
</reference>
<gene>
    <name evidence="3" type="ORF">METZ01_LOCUS512990</name>
</gene>
<dbReference type="PANTHER" id="PTHR10695:SF46">
    <property type="entry name" value="BIFUNCTIONAL COENZYME A SYNTHASE-RELATED"/>
    <property type="match status" value="1"/>
</dbReference>
<dbReference type="GO" id="GO:0015937">
    <property type="term" value="P:coenzyme A biosynthetic process"/>
    <property type="evidence" value="ECO:0007669"/>
    <property type="project" value="InterPro"/>
</dbReference>
<dbReference type="AlphaFoldDB" id="A0A383ETA1"/>
<keyword evidence="1" id="KW-0547">Nucleotide-binding</keyword>
<feature type="non-terminal residue" evidence="3">
    <location>
        <position position="1"/>
    </location>
</feature>
<name>A0A383ETA1_9ZZZZ</name>
<dbReference type="InterPro" id="IPR027417">
    <property type="entry name" value="P-loop_NTPase"/>
</dbReference>
<evidence type="ECO:0008006" key="4">
    <source>
        <dbReference type="Google" id="ProtNLM"/>
    </source>
</evidence>
<evidence type="ECO:0000313" key="3">
    <source>
        <dbReference type="EMBL" id="SVE60136.1"/>
    </source>
</evidence>
<protein>
    <recommendedName>
        <fullName evidence="4">Dephospho-CoA kinase</fullName>
    </recommendedName>
</protein>
<dbReference type="PANTHER" id="PTHR10695">
    <property type="entry name" value="DEPHOSPHO-COA KINASE-RELATED"/>
    <property type="match status" value="1"/>
</dbReference>
<dbReference type="PROSITE" id="PS51219">
    <property type="entry name" value="DPCK"/>
    <property type="match status" value="1"/>
</dbReference>
<proteinExistence type="predicted"/>
<evidence type="ECO:0000256" key="1">
    <source>
        <dbReference type="ARBA" id="ARBA00022741"/>
    </source>
</evidence>
<organism evidence="3">
    <name type="scientific">marine metagenome</name>
    <dbReference type="NCBI Taxonomy" id="408172"/>
    <lineage>
        <taxon>unclassified sequences</taxon>
        <taxon>metagenomes</taxon>
        <taxon>ecological metagenomes</taxon>
    </lineage>
</organism>
<dbReference type="NCBIfam" id="TIGR00152">
    <property type="entry name" value="dephospho-CoA kinase"/>
    <property type="match status" value="1"/>
</dbReference>
<keyword evidence="2" id="KW-0067">ATP-binding</keyword>